<feature type="non-terminal residue" evidence="3">
    <location>
        <position position="757"/>
    </location>
</feature>
<accession>A0A8H8DJH0</accession>
<organism evidence="3 4">
    <name type="scientific">Olpidium bornovanus</name>
    <dbReference type="NCBI Taxonomy" id="278681"/>
    <lineage>
        <taxon>Eukaryota</taxon>
        <taxon>Fungi</taxon>
        <taxon>Fungi incertae sedis</taxon>
        <taxon>Olpidiomycota</taxon>
        <taxon>Olpidiomycotina</taxon>
        <taxon>Olpidiomycetes</taxon>
        <taxon>Olpidiales</taxon>
        <taxon>Olpidiaceae</taxon>
        <taxon>Olpidium</taxon>
    </lineage>
</organism>
<feature type="region of interest" description="Disordered" evidence="1">
    <location>
        <begin position="14"/>
        <end position="89"/>
    </location>
</feature>
<evidence type="ECO:0000256" key="1">
    <source>
        <dbReference type="SAM" id="MobiDB-lite"/>
    </source>
</evidence>
<feature type="compositionally biased region" description="Basic and acidic residues" evidence="1">
    <location>
        <begin position="248"/>
        <end position="263"/>
    </location>
</feature>
<dbReference type="SUPFAM" id="SSF48425">
    <property type="entry name" value="Sec7 domain"/>
    <property type="match status" value="1"/>
</dbReference>
<dbReference type="Gene3D" id="1.10.1000.11">
    <property type="entry name" value="Arf Nucleotide-binding Site Opener,domain 2"/>
    <property type="match status" value="1"/>
</dbReference>
<dbReference type="InterPro" id="IPR035999">
    <property type="entry name" value="Sec7_dom_sf"/>
</dbReference>
<feature type="region of interest" description="Disordered" evidence="1">
    <location>
        <begin position="340"/>
        <end position="360"/>
    </location>
</feature>
<dbReference type="InterPro" id="IPR023394">
    <property type="entry name" value="Sec7_C_sf"/>
</dbReference>
<dbReference type="SMART" id="SM00222">
    <property type="entry name" value="Sec7"/>
    <property type="match status" value="1"/>
</dbReference>
<feature type="compositionally biased region" description="Basic and acidic residues" evidence="1">
    <location>
        <begin position="341"/>
        <end position="351"/>
    </location>
</feature>
<dbReference type="Pfam" id="PF01369">
    <property type="entry name" value="Sec7"/>
    <property type="match status" value="1"/>
</dbReference>
<dbReference type="Proteomes" id="UP000673691">
    <property type="component" value="Unassembled WGS sequence"/>
</dbReference>
<dbReference type="EMBL" id="JAEFCI010005059">
    <property type="protein sequence ID" value="KAG5460551.1"/>
    <property type="molecule type" value="Genomic_DNA"/>
</dbReference>
<evidence type="ECO:0000313" key="4">
    <source>
        <dbReference type="Proteomes" id="UP000673691"/>
    </source>
</evidence>
<dbReference type="CDD" id="cd00171">
    <property type="entry name" value="Sec7"/>
    <property type="match status" value="1"/>
</dbReference>
<name>A0A8H8DJH0_9FUNG</name>
<evidence type="ECO:0000259" key="2">
    <source>
        <dbReference type="PROSITE" id="PS50190"/>
    </source>
</evidence>
<dbReference type="Gene3D" id="1.10.220.20">
    <property type="match status" value="1"/>
</dbReference>
<gene>
    <name evidence="3" type="ORF">BJ554DRAFT_7389</name>
</gene>
<feature type="compositionally biased region" description="Pro residues" evidence="1">
    <location>
        <begin position="32"/>
        <end position="45"/>
    </location>
</feature>
<reference evidence="3 4" key="1">
    <citation type="journal article" name="Sci. Rep.">
        <title>Genome-scale phylogenetic analyses confirm Olpidium as the closest living zoosporic fungus to the non-flagellated, terrestrial fungi.</title>
        <authorList>
            <person name="Chang Y."/>
            <person name="Rochon D."/>
            <person name="Sekimoto S."/>
            <person name="Wang Y."/>
            <person name="Chovatia M."/>
            <person name="Sandor L."/>
            <person name="Salamov A."/>
            <person name="Grigoriev I.V."/>
            <person name="Stajich J.E."/>
            <person name="Spatafora J.W."/>
        </authorList>
    </citation>
    <scope>NUCLEOTIDE SEQUENCE [LARGE SCALE GENOMIC DNA]</scope>
    <source>
        <strain evidence="3">S191</strain>
    </source>
</reference>
<evidence type="ECO:0000313" key="3">
    <source>
        <dbReference type="EMBL" id="KAG5460551.1"/>
    </source>
</evidence>
<feature type="region of interest" description="Disordered" evidence="1">
    <location>
        <begin position="415"/>
        <end position="444"/>
    </location>
</feature>
<feature type="compositionally biased region" description="Low complexity" evidence="1">
    <location>
        <begin position="228"/>
        <end position="245"/>
    </location>
</feature>
<dbReference type="PROSITE" id="PS50190">
    <property type="entry name" value="SEC7"/>
    <property type="match status" value="1"/>
</dbReference>
<dbReference type="OrthoDB" id="430364at2759"/>
<protein>
    <recommendedName>
        <fullName evidence="2">SEC7 domain-containing protein</fullName>
    </recommendedName>
</protein>
<feature type="domain" description="SEC7" evidence="2">
    <location>
        <begin position="636"/>
        <end position="756"/>
    </location>
</feature>
<dbReference type="GO" id="GO:0005085">
    <property type="term" value="F:guanyl-nucleotide exchange factor activity"/>
    <property type="evidence" value="ECO:0007669"/>
    <property type="project" value="InterPro"/>
</dbReference>
<dbReference type="InterPro" id="IPR000904">
    <property type="entry name" value="Sec7_dom"/>
</dbReference>
<dbReference type="AlphaFoldDB" id="A0A8H8DJH0"/>
<keyword evidence="4" id="KW-1185">Reference proteome</keyword>
<sequence>FWFVGPVNTRSVALGAGELPGQRAAPSSRSPAQPPSLSIPPPRKNPPSLAGRSLYPLSLPQRHRTRRPTAGLRRNTGPLGAQPDGGEANMTTVRADLSSAGTVFRDESFDSASIISADDDEPLSKIITPSYKQALQQFGAPTGLPLTREDSAEFRAPGPWPRSAAAVPALSPAAAACTYTSSLAEAKWRTEALGAAFLRETADVAGEADARRSAGDEPPPTTPPPPSTSSSFASPGAGPTSPAAAQQTERRGPPTPHSRERSPLRLTFEPIALGGPGGDRSVEEPRRVHRHTMASRDIKDRPWRALHRQVSDKGPTSRYPAVPAVQTRKSLLQNSVLMRRSRSDGSLEKLRKSTGTSGKTGNDWTSWLYRGRGRLSGAFSLQRQTPFPRNSCSQQSLAGSFSAAAVVNGGTSGVGDSANVATPPPEGPLFPNEEQPAGSASRSGGLAQFALLSSNLARNEVQLNGGYELGGPPCRSFAGANDRFSELPQSNLTLFMPLRRNPDCGTKSVPTDLTDPKGAFWADPHVPGGSRFGRAPPPTPVVPTAGTFKFSADSAPPDVIEEEEPESALSKSAVFGVAGDLLARTARLRDEPPSAAATLRRKSFADGLNPVESVESLAELSRAGSGRSVRDPNSAQEEILRNCVAEFNINPTKGLQQLIACKLVENDRKAVANLLFTEPRLDKTSLGEYLGIGDPFNIAVLGEFVGLLDFTGQDFDTALRKLLTKFRLPGEAQKIDRIMNNFAIQFCKNNPGVFNSL</sequence>
<feature type="compositionally biased region" description="Low complexity" evidence="1">
    <location>
        <begin position="22"/>
        <end position="31"/>
    </location>
</feature>
<dbReference type="PANTHER" id="PTHR10663:SF375">
    <property type="entry name" value="LD29171P"/>
    <property type="match status" value="1"/>
</dbReference>
<dbReference type="GO" id="GO:0032012">
    <property type="term" value="P:regulation of ARF protein signal transduction"/>
    <property type="evidence" value="ECO:0007669"/>
    <property type="project" value="InterPro"/>
</dbReference>
<feature type="compositionally biased region" description="Pro residues" evidence="1">
    <location>
        <begin position="217"/>
        <end position="227"/>
    </location>
</feature>
<dbReference type="PANTHER" id="PTHR10663">
    <property type="entry name" value="GUANYL-NUCLEOTIDE EXCHANGE FACTOR"/>
    <property type="match status" value="1"/>
</dbReference>
<feature type="non-terminal residue" evidence="3">
    <location>
        <position position="1"/>
    </location>
</feature>
<comment type="caution">
    <text evidence="3">The sequence shown here is derived from an EMBL/GenBank/DDBJ whole genome shotgun (WGS) entry which is preliminary data.</text>
</comment>
<proteinExistence type="predicted"/>
<feature type="region of interest" description="Disordered" evidence="1">
    <location>
        <begin position="204"/>
        <end position="294"/>
    </location>
</feature>